<sequence>MPHHRPSNNTLSRGSIEGHLSCDRTLTWGRAWCLPTTQRWSIGGKKDDSSPSLLEPVEGHLVMTGLITRDLLGDSPPPLRPSQAR</sequence>
<accession>A0AAD7TAI7</accession>
<name>A0AAD7TAI7_9TELE</name>
<proteinExistence type="predicted"/>
<evidence type="ECO:0000313" key="1">
    <source>
        <dbReference type="EMBL" id="KAJ8417365.1"/>
    </source>
</evidence>
<reference evidence="1" key="1">
    <citation type="journal article" date="2023" name="Science">
        <title>Genome structures resolve the early diversification of teleost fishes.</title>
        <authorList>
            <person name="Parey E."/>
            <person name="Louis A."/>
            <person name="Montfort J."/>
            <person name="Bouchez O."/>
            <person name="Roques C."/>
            <person name="Iampietro C."/>
            <person name="Lluch J."/>
            <person name="Castinel A."/>
            <person name="Donnadieu C."/>
            <person name="Desvignes T."/>
            <person name="Floi Bucao C."/>
            <person name="Jouanno E."/>
            <person name="Wen M."/>
            <person name="Mejri S."/>
            <person name="Dirks R."/>
            <person name="Jansen H."/>
            <person name="Henkel C."/>
            <person name="Chen W.J."/>
            <person name="Zahm M."/>
            <person name="Cabau C."/>
            <person name="Klopp C."/>
            <person name="Thompson A.W."/>
            <person name="Robinson-Rechavi M."/>
            <person name="Braasch I."/>
            <person name="Lecointre G."/>
            <person name="Bobe J."/>
            <person name="Postlethwait J.H."/>
            <person name="Berthelot C."/>
            <person name="Roest Crollius H."/>
            <person name="Guiguen Y."/>
        </authorList>
    </citation>
    <scope>NUCLEOTIDE SEQUENCE</scope>
    <source>
        <strain evidence="1">NC1722</strain>
    </source>
</reference>
<keyword evidence="2" id="KW-1185">Reference proteome</keyword>
<comment type="caution">
    <text evidence="1">The sequence shown here is derived from an EMBL/GenBank/DDBJ whole genome shotgun (WGS) entry which is preliminary data.</text>
</comment>
<dbReference type="Proteomes" id="UP001221898">
    <property type="component" value="Unassembled WGS sequence"/>
</dbReference>
<dbReference type="EMBL" id="JAINUG010000004">
    <property type="protein sequence ID" value="KAJ8417365.1"/>
    <property type="molecule type" value="Genomic_DNA"/>
</dbReference>
<evidence type="ECO:0000313" key="2">
    <source>
        <dbReference type="Proteomes" id="UP001221898"/>
    </source>
</evidence>
<protein>
    <submittedName>
        <fullName evidence="1">Uncharacterized protein</fullName>
    </submittedName>
</protein>
<dbReference type="AlphaFoldDB" id="A0AAD7TAI7"/>
<gene>
    <name evidence="1" type="ORF">AAFF_G00285920</name>
</gene>
<organism evidence="1 2">
    <name type="scientific">Aldrovandia affinis</name>
    <dbReference type="NCBI Taxonomy" id="143900"/>
    <lineage>
        <taxon>Eukaryota</taxon>
        <taxon>Metazoa</taxon>
        <taxon>Chordata</taxon>
        <taxon>Craniata</taxon>
        <taxon>Vertebrata</taxon>
        <taxon>Euteleostomi</taxon>
        <taxon>Actinopterygii</taxon>
        <taxon>Neopterygii</taxon>
        <taxon>Teleostei</taxon>
        <taxon>Notacanthiformes</taxon>
        <taxon>Halosauridae</taxon>
        <taxon>Aldrovandia</taxon>
    </lineage>
</organism>